<sequence length="479" mass="52905">MPLTVLTDTDVRRLLHQLSRQDILDLQQSLADGLHYYSTSTDEDSNACCSSYQPMRTALKRNDGQTTLFMPASSNDGIGFKVVTLASSDATKSSDISSIRSSLKTTSLSDSTQSSSSFDQPQSLASSQSTTPKGTLQLLDKAGGPRALINAEEITAFRTALASTMLFKKRHNVHDVVVFGAGKQAYWHIRLALMLRSTDIHHLNIINRDFERVHHLLQALYNPDEQPTKFDPSTTKIPSYRKEGEGLHRPKIQILTPSHGEYERLLKSTIRASSVILCTTPSLTPLFPAPYLTNPEGRKKGRYVAAIGSYKPDMCEIHPDILRQNVTPDHGRHFHKHASQGGAVVVDSVEACLKEAGEIIQAGLSPSEVVEIGELVMLKRDAEKRRSECHAQKRMIEEGLDDDGVELGEAPSTKNKNRGSNKSRTDDHGDKEHQSLIDWLQKGNVIYKSVGLGLMDVVVGSDLVRLADERGIGTRIDNF</sequence>
<dbReference type="InterPro" id="IPR023401">
    <property type="entry name" value="ODC_N"/>
</dbReference>
<evidence type="ECO:0000313" key="4">
    <source>
        <dbReference type="Proteomes" id="UP000076837"/>
    </source>
</evidence>
<feature type="region of interest" description="Disordered" evidence="2">
    <location>
        <begin position="394"/>
        <end position="431"/>
    </location>
</feature>
<name>A0A163FAS7_DIDRA</name>
<accession>A0A163FAS7</accession>
<organism evidence="3 4">
    <name type="scientific">Didymella rabiei</name>
    <name type="common">Chickpea ascochyta blight fungus</name>
    <name type="synonym">Mycosphaerella rabiei</name>
    <dbReference type="NCBI Taxonomy" id="5454"/>
    <lineage>
        <taxon>Eukaryota</taxon>
        <taxon>Fungi</taxon>
        <taxon>Dikarya</taxon>
        <taxon>Ascomycota</taxon>
        <taxon>Pezizomycotina</taxon>
        <taxon>Dothideomycetes</taxon>
        <taxon>Pleosporomycetidae</taxon>
        <taxon>Pleosporales</taxon>
        <taxon>Pleosporineae</taxon>
        <taxon>Didymellaceae</taxon>
        <taxon>Ascochyta</taxon>
    </lineage>
</organism>
<dbReference type="SUPFAM" id="SSF51735">
    <property type="entry name" value="NAD(P)-binding Rossmann-fold domains"/>
    <property type="match status" value="1"/>
</dbReference>
<reference evidence="3 4" key="1">
    <citation type="journal article" date="2016" name="Sci. Rep.">
        <title>Draft genome sequencing and secretome analysis of fungal phytopathogen Ascochyta rabiei provides insight into the necrotrophic effector repertoire.</title>
        <authorList>
            <person name="Verma S."/>
            <person name="Gazara R.K."/>
            <person name="Nizam S."/>
            <person name="Parween S."/>
            <person name="Chattopadhyay D."/>
            <person name="Verma P.K."/>
        </authorList>
    </citation>
    <scope>NUCLEOTIDE SEQUENCE [LARGE SCALE GENOMIC DNA]</scope>
    <source>
        <strain evidence="3 4">ArDII</strain>
    </source>
</reference>
<feature type="compositionally biased region" description="Low complexity" evidence="2">
    <location>
        <begin position="107"/>
        <end position="127"/>
    </location>
</feature>
<proteinExistence type="inferred from homology"/>
<dbReference type="InterPro" id="IPR003462">
    <property type="entry name" value="ODC_Mu_crystall"/>
</dbReference>
<dbReference type="Proteomes" id="UP000076837">
    <property type="component" value="Unassembled WGS sequence"/>
</dbReference>
<protein>
    <submittedName>
        <fullName evidence="3">Uncharacterized protein</fullName>
    </submittedName>
</protein>
<dbReference type="EMBL" id="JYNV01000169">
    <property type="protein sequence ID" value="KZM24233.1"/>
    <property type="molecule type" value="Genomic_DNA"/>
</dbReference>
<evidence type="ECO:0000256" key="2">
    <source>
        <dbReference type="SAM" id="MobiDB-lite"/>
    </source>
</evidence>
<dbReference type="Gene3D" id="3.30.1780.10">
    <property type="entry name" value="ornithine cyclodeaminase, domain 1"/>
    <property type="match status" value="1"/>
</dbReference>
<evidence type="ECO:0000256" key="1">
    <source>
        <dbReference type="ARBA" id="ARBA00008903"/>
    </source>
</evidence>
<dbReference type="AlphaFoldDB" id="A0A163FAS7"/>
<evidence type="ECO:0000313" key="3">
    <source>
        <dbReference type="EMBL" id="KZM24233.1"/>
    </source>
</evidence>
<feature type="region of interest" description="Disordered" evidence="2">
    <location>
        <begin position="107"/>
        <end position="137"/>
    </location>
</feature>
<dbReference type="OrthoDB" id="41492at2759"/>
<dbReference type="FunFam" id="3.40.50.720:FF:000577">
    <property type="entry name" value="Proline utilization protein PrnX, putative"/>
    <property type="match status" value="1"/>
</dbReference>
<dbReference type="PANTHER" id="PTHR13812:SF19">
    <property type="entry name" value="KETIMINE REDUCTASE MU-CRYSTALLIN"/>
    <property type="match status" value="1"/>
</dbReference>
<dbReference type="Gene3D" id="3.40.50.720">
    <property type="entry name" value="NAD(P)-binding Rossmann-like Domain"/>
    <property type="match status" value="1"/>
</dbReference>
<dbReference type="GO" id="GO:0005737">
    <property type="term" value="C:cytoplasm"/>
    <property type="evidence" value="ECO:0007669"/>
    <property type="project" value="TreeGrafter"/>
</dbReference>
<keyword evidence="4" id="KW-1185">Reference proteome</keyword>
<comment type="caution">
    <text evidence="3">The sequence shown here is derived from an EMBL/GenBank/DDBJ whole genome shotgun (WGS) entry which is preliminary data.</text>
</comment>
<comment type="similarity">
    <text evidence="1">Belongs to the ornithine cyclodeaminase/mu-crystallin family.</text>
</comment>
<dbReference type="PANTHER" id="PTHR13812">
    <property type="entry name" value="KETIMINE REDUCTASE MU-CRYSTALLIN"/>
    <property type="match status" value="1"/>
</dbReference>
<dbReference type="STRING" id="5454.A0A163FAS7"/>
<dbReference type="InterPro" id="IPR036291">
    <property type="entry name" value="NAD(P)-bd_dom_sf"/>
</dbReference>
<gene>
    <name evidence="3" type="ORF">ST47_g4624</name>
</gene>